<gene>
    <name evidence="10" type="ORF">H2200_008027</name>
</gene>
<evidence type="ECO:0000256" key="5">
    <source>
        <dbReference type="ARBA" id="ARBA00022833"/>
    </source>
</evidence>
<evidence type="ECO:0000259" key="9">
    <source>
        <dbReference type="PROSITE" id="PS50157"/>
    </source>
</evidence>
<dbReference type="PROSITE" id="PS00028">
    <property type="entry name" value="ZINC_FINGER_C2H2_1"/>
    <property type="match status" value="1"/>
</dbReference>
<evidence type="ECO:0000256" key="3">
    <source>
        <dbReference type="ARBA" id="ARBA00022737"/>
    </source>
</evidence>
<evidence type="ECO:0000313" key="10">
    <source>
        <dbReference type="EMBL" id="KAJ9607948.1"/>
    </source>
</evidence>
<evidence type="ECO:0000256" key="1">
    <source>
        <dbReference type="ARBA" id="ARBA00004123"/>
    </source>
</evidence>
<feature type="region of interest" description="Disordered" evidence="8">
    <location>
        <begin position="113"/>
        <end position="147"/>
    </location>
</feature>
<comment type="caution">
    <text evidence="10">The sequence shown here is derived from an EMBL/GenBank/DDBJ whole genome shotgun (WGS) entry which is preliminary data.</text>
</comment>
<proteinExistence type="predicted"/>
<dbReference type="Pfam" id="PF00096">
    <property type="entry name" value="zf-C2H2"/>
    <property type="match status" value="2"/>
</dbReference>
<evidence type="ECO:0000313" key="11">
    <source>
        <dbReference type="Proteomes" id="UP001172673"/>
    </source>
</evidence>
<dbReference type="Gene3D" id="3.30.160.60">
    <property type="entry name" value="Classic Zinc Finger"/>
    <property type="match status" value="2"/>
</dbReference>
<evidence type="ECO:0000256" key="2">
    <source>
        <dbReference type="ARBA" id="ARBA00022723"/>
    </source>
</evidence>
<keyword evidence="5" id="KW-0862">Zinc</keyword>
<reference evidence="10" key="1">
    <citation type="submission" date="2022-10" db="EMBL/GenBank/DDBJ databases">
        <title>Culturing micro-colonial fungi from biological soil crusts in the Mojave desert and describing Neophaeococcomyces mojavensis, and introducing the new genera and species Taxawa tesnikishii.</title>
        <authorList>
            <person name="Kurbessoian T."/>
            <person name="Stajich J.E."/>
        </authorList>
    </citation>
    <scope>NUCLEOTIDE SEQUENCE</scope>
    <source>
        <strain evidence="10">TK_41</strain>
    </source>
</reference>
<name>A0AA39CH56_9EURO</name>
<dbReference type="GO" id="GO:0000981">
    <property type="term" value="F:DNA-binding transcription factor activity, RNA polymerase II-specific"/>
    <property type="evidence" value="ECO:0007669"/>
    <property type="project" value="TreeGrafter"/>
</dbReference>
<dbReference type="InterPro" id="IPR036236">
    <property type="entry name" value="Znf_C2H2_sf"/>
</dbReference>
<sequence>MDQHVRADHQRVRPHWCTLCTKAYGKKSTLNQHVRTAHEDEEERPFPCQYCPKTFTDCANLGRHEATCGNGPQLEAKVHRFTCGICDATSSRPDNFKRHLKDIHQFSKADAAAEARRLDQCPRGSPVRSSTQAPTPPSAASASPVTAVTQPPLGQAVSHAVASVVSVPAAPQQLFVQTVPAAHQMQQYVQTLPAAAQVQLSPLAAAASAFPAPVQPQAYGQPVHQYAGFTSSAALQQRPPPLMPVQSFVSGLGQPAVVPQEQFGRVALPVNGDPFMGYLPAATDPAWTGDGQGQPDMGPLDSFELAAALESFNRGEFATDLELPGMPLGTFPGSQQMGDPAETWFNSLDNGWNSMPVY</sequence>
<dbReference type="Proteomes" id="UP001172673">
    <property type="component" value="Unassembled WGS sequence"/>
</dbReference>
<keyword evidence="2" id="KW-0479">Metal-binding</keyword>
<evidence type="ECO:0000256" key="8">
    <source>
        <dbReference type="SAM" id="MobiDB-lite"/>
    </source>
</evidence>
<dbReference type="InterPro" id="IPR013087">
    <property type="entry name" value="Znf_C2H2_type"/>
</dbReference>
<evidence type="ECO:0000256" key="6">
    <source>
        <dbReference type="ARBA" id="ARBA00023242"/>
    </source>
</evidence>
<accession>A0AA39CH56</accession>
<dbReference type="SUPFAM" id="SSF57667">
    <property type="entry name" value="beta-beta-alpha zinc fingers"/>
    <property type="match status" value="1"/>
</dbReference>
<dbReference type="AlphaFoldDB" id="A0AA39CH56"/>
<comment type="subcellular location">
    <subcellularLocation>
        <location evidence="1">Nucleus</location>
    </subcellularLocation>
</comment>
<organism evidence="10 11">
    <name type="scientific">Cladophialophora chaetospira</name>
    <dbReference type="NCBI Taxonomy" id="386627"/>
    <lineage>
        <taxon>Eukaryota</taxon>
        <taxon>Fungi</taxon>
        <taxon>Dikarya</taxon>
        <taxon>Ascomycota</taxon>
        <taxon>Pezizomycotina</taxon>
        <taxon>Eurotiomycetes</taxon>
        <taxon>Chaetothyriomycetidae</taxon>
        <taxon>Chaetothyriales</taxon>
        <taxon>Herpotrichiellaceae</taxon>
        <taxon>Cladophialophora</taxon>
    </lineage>
</organism>
<evidence type="ECO:0000256" key="4">
    <source>
        <dbReference type="ARBA" id="ARBA00022771"/>
    </source>
</evidence>
<dbReference type="InterPro" id="IPR050527">
    <property type="entry name" value="Snail/Krueppel_Znf"/>
</dbReference>
<protein>
    <recommendedName>
        <fullName evidence="9">C2H2-type domain-containing protein</fullName>
    </recommendedName>
</protein>
<dbReference type="PANTHER" id="PTHR24388:SF54">
    <property type="entry name" value="PROTEIN ESCARGOT"/>
    <property type="match status" value="1"/>
</dbReference>
<dbReference type="PROSITE" id="PS50157">
    <property type="entry name" value="ZINC_FINGER_C2H2_2"/>
    <property type="match status" value="2"/>
</dbReference>
<keyword evidence="3" id="KW-0677">Repeat</keyword>
<dbReference type="PANTHER" id="PTHR24388">
    <property type="entry name" value="ZINC FINGER PROTEIN"/>
    <property type="match status" value="1"/>
</dbReference>
<dbReference type="GO" id="GO:0008270">
    <property type="term" value="F:zinc ion binding"/>
    <property type="evidence" value="ECO:0007669"/>
    <property type="project" value="UniProtKB-KW"/>
</dbReference>
<keyword evidence="6" id="KW-0539">Nucleus</keyword>
<dbReference type="EMBL" id="JAPDRK010000011">
    <property type="protein sequence ID" value="KAJ9607948.1"/>
    <property type="molecule type" value="Genomic_DNA"/>
</dbReference>
<dbReference type="GO" id="GO:0005634">
    <property type="term" value="C:nucleus"/>
    <property type="evidence" value="ECO:0007669"/>
    <property type="project" value="UniProtKB-SubCell"/>
</dbReference>
<feature type="domain" description="C2H2-type" evidence="9">
    <location>
        <begin position="81"/>
        <end position="109"/>
    </location>
</feature>
<keyword evidence="4 7" id="KW-0863">Zinc-finger</keyword>
<keyword evidence="11" id="KW-1185">Reference proteome</keyword>
<dbReference type="GO" id="GO:0000978">
    <property type="term" value="F:RNA polymerase II cis-regulatory region sequence-specific DNA binding"/>
    <property type="evidence" value="ECO:0007669"/>
    <property type="project" value="TreeGrafter"/>
</dbReference>
<evidence type="ECO:0000256" key="7">
    <source>
        <dbReference type="PROSITE-ProRule" id="PRU00042"/>
    </source>
</evidence>
<feature type="domain" description="C2H2-type" evidence="9">
    <location>
        <begin position="15"/>
        <end position="43"/>
    </location>
</feature>
<feature type="compositionally biased region" description="Low complexity" evidence="8">
    <location>
        <begin position="129"/>
        <end position="147"/>
    </location>
</feature>
<dbReference type="SMART" id="SM00355">
    <property type="entry name" value="ZnF_C2H2"/>
    <property type="match status" value="3"/>
</dbReference>